<accession>A0A097QUL4</accession>
<dbReference type="GeneID" id="25153261"/>
<name>A0A097QUL4_9EURY</name>
<evidence type="ECO:0000259" key="1">
    <source>
        <dbReference type="Pfam" id="PF15517"/>
    </source>
</evidence>
<organism evidence="3 4">
    <name type="scientific">Thermococcus eurythermalis</name>
    <dbReference type="NCBI Taxonomy" id="1505907"/>
    <lineage>
        <taxon>Archaea</taxon>
        <taxon>Methanobacteriati</taxon>
        <taxon>Methanobacteriota</taxon>
        <taxon>Thermococci</taxon>
        <taxon>Thermococcales</taxon>
        <taxon>Thermococcaceae</taxon>
        <taxon>Thermococcus</taxon>
    </lineage>
</organism>
<dbReference type="Pfam" id="PF21664">
    <property type="entry name" value="TBPIP_C"/>
    <property type="match status" value="1"/>
</dbReference>
<dbReference type="KEGG" id="teu:TEU_07390"/>
<protein>
    <submittedName>
        <fullName evidence="3">TBP-interacting protein</fullName>
    </submittedName>
</protein>
<dbReference type="EMBL" id="CP008887">
    <property type="protein sequence ID" value="AIU70169.1"/>
    <property type="molecule type" value="Genomic_DNA"/>
</dbReference>
<dbReference type="Gene3D" id="3.90.79.30">
    <property type="entry name" value="TBP-interacting protein, C-terminal domain"/>
    <property type="match status" value="1"/>
</dbReference>
<dbReference type="InterPro" id="IPR049118">
    <property type="entry name" value="TBPIP_C"/>
</dbReference>
<dbReference type="Pfam" id="PF15517">
    <property type="entry name" value="TBPIP_N"/>
    <property type="match status" value="1"/>
</dbReference>
<dbReference type="InterPro" id="IPR029125">
    <property type="entry name" value="TIP_N"/>
</dbReference>
<dbReference type="AlphaFoldDB" id="A0A097QUL4"/>
<evidence type="ECO:0000313" key="4">
    <source>
        <dbReference type="Proteomes" id="UP000029980"/>
    </source>
</evidence>
<proteinExistence type="predicted"/>
<dbReference type="InterPro" id="IPR043112">
    <property type="entry name" value="TIP_C"/>
</dbReference>
<dbReference type="STRING" id="1505907.TEU_07390"/>
<dbReference type="SUPFAM" id="SSF159612">
    <property type="entry name" value="TBP-interacting protein-like"/>
    <property type="match status" value="1"/>
</dbReference>
<dbReference type="HOGENOM" id="CLU_1237956_0_0_2"/>
<gene>
    <name evidence="3" type="ORF">TEU_07390</name>
</gene>
<feature type="domain" description="TBP-interacting protein N-terminal" evidence="1">
    <location>
        <begin position="2"/>
        <end position="100"/>
    </location>
</feature>
<evidence type="ECO:0000313" key="3">
    <source>
        <dbReference type="EMBL" id="AIU70169.1"/>
    </source>
</evidence>
<feature type="domain" description="TBP-interacting protein C-terminal" evidence="2">
    <location>
        <begin position="101"/>
        <end position="215"/>
    </location>
</feature>
<dbReference type="InterPro" id="IPR038230">
    <property type="entry name" value="TIP_N_sf"/>
</dbReference>
<dbReference type="RefSeq" id="WP_050003144.1">
    <property type="nucleotide sequence ID" value="NZ_CP008887.1"/>
</dbReference>
<sequence>MYSELSPGVKKVYAQVRYLDDYHWEIEGSTIVGTHKKSNVKVFIDVAKDKSEAESLAGRDVDGIHIVAIPDKGVFYIRNGTFILTYRYLKATLADINDHIVWAGFKVVEDGGKLVQEDIYEYLGGMLIDHIKANVLAGQDYILWQFYKCEKCGKYVDIENLENHLKGHGIKLHEKSEERYEIFEINFRDGKVYDKSGKEVELDKFSEEAREFIKEVLSGVPAGGQ</sequence>
<evidence type="ECO:0000259" key="2">
    <source>
        <dbReference type="Pfam" id="PF21664"/>
    </source>
</evidence>
<dbReference type="Gene3D" id="3.40.1350.70">
    <property type="entry name" value="TBP-interacting protein, N-terminal domain"/>
    <property type="match status" value="1"/>
</dbReference>
<reference evidence="3 4" key="1">
    <citation type="journal article" date="2015" name="Int. J. Syst. Evol. Microbiol.">
        <title>Thermococcus eurythermalis sp. nov., a conditional piezophilic hyperthermophilic archaeon with a wide temperature range isolated from an oil-immersed chimney in the Guaymas Basin.</title>
        <authorList>
            <person name="Zhao W."/>
            <person name="Zeng X."/>
            <person name="Xiao X."/>
        </authorList>
    </citation>
    <scope>NUCLEOTIDE SEQUENCE [LARGE SCALE GENOMIC DNA]</scope>
    <source>
        <strain evidence="3 4">A501</strain>
    </source>
</reference>
<dbReference type="Proteomes" id="UP000029980">
    <property type="component" value="Chromosome"/>
</dbReference>
<dbReference type="OrthoDB" id="84510at2157"/>
<keyword evidence="4" id="KW-1185">Reference proteome</keyword>